<dbReference type="AlphaFoldDB" id="A0A6A6T260"/>
<evidence type="ECO:0000313" key="4">
    <source>
        <dbReference type="Proteomes" id="UP000799324"/>
    </source>
</evidence>
<organism evidence="3 4">
    <name type="scientific">Lophiostoma macrostomum CBS 122681</name>
    <dbReference type="NCBI Taxonomy" id="1314788"/>
    <lineage>
        <taxon>Eukaryota</taxon>
        <taxon>Fungi</taxon>
        <taxon>Dikarya</taxon>
        <taxon>Ascomycota</taxon>
        <taxon>Pezizomycotina</taxon>
        <taxon>Dothideomycetes</taxon>
        <taxon>Pleosporomycetidae</taxon>
        <taxon>Pleosporales</taxon>
        <taxon>Lophiostomataceae</taxon>
        <taxon>Lophiostoma</taxon>
    </lineage>
</organism>
<evidence type="ECO:0000313" key="3">
    <source>
        <dbReference type="EMBL" id="KAF2652614.1"/>
    </source>
</evidence>
<proteinExistence type="inferred from homology"/>
<reference evidence="3" key="1">
    <citation type="journal article" date="2020" name="Stud. Mycol.">
        <title>101 Dothideomycetes genomes: a test case for predicting lifestyles and emergence of pathogens.</title>
        <authorList>
            <person name="Haridas S."/>
            <person name="Albert R."/>
            <person name="Binder M."/>
            <person name="Bloem J."/>
            <person name="Labutti K."/>
            <person name="Salamov A."/>
            <person name="Andreopoulos B."/>
            <person name="Baker S."/>
            <person name="Barry K."/>
            <person name="Bills G."/>
            <person name="Bluhm B."/>
            <person name="Cannon C."/>
            <person name="Castanera R."/>
            <person name="Culley D."/>
            <person name="Daum C."/>
            <person name="Ezra D."/>
            <person name="Gonzalez J."/>
            <person name="Henrissat B."/>
            <person name="Kuo A."/>
            <person name="Liang C."/>
            <person name="Lipzen A."/>
            <person name="Lutzoni F."/>
            <person name="Magnuson J."/>
            <person name="Mondo S."/>
            <person name="Nolan M."/>
            <person name="Ohm R."/>
            <person name="Pangilinan J."/>
            <person name="Park H.-J."/>
            <person name="Ramirez L."/>
            <person name="Alfaro M."/>
            <person name="Sun H."/>
            <person name="Tritt A."/>
            <person name="Yoshinaga Y."/>
            <person name="Zwiers L.-H."/>
            <person name="Turgeon B."/>
            <person name="Goodwin S."/>
            <person name="Spatafora J."/>
            <person name="Crous P."/>
            <person name="Grigoriev I."/>
        </authorList>
    </citation>
    <scope>NUCLEOTIDE SEQUENCE</scope>
    <source>
        <strain evidence="3">CBS 122681</strain>
    </source>
</reference>
<comment type="similarity">
    <text evidence="1">Belongs to the tpcK family.</text>
</comment>
<evidence type="ECO:0000259" key="2">
    <source>
        <dbReference type="Pfam" id="PF07110"/>
    </source>
</evidence>
<dbReference type="InterPro" id="IPR009799">
    <property type="entry name" value="EthD_dom"/>
</dbReference>
<sequence length="157" mass="18117">MVPRAFQAGYPNTTGFRKVVKATILVKKKEGMSDEAFVEHYNKVHAQRAVPILQRHGIISYSLTYHLERDRKLIQDIMHNKAKLLDYDAICTFVFPDYFSLAKFLYDKEGAAMNEDHVNFMDDSQMRMMVGDEYVLIENGERVQVSEDSTVKVGNMD</sequence>
<dbReference type="SUPFAM" id="SSF54909">
    <property type="entry name" value="Dimeric alpha+beta barrel"/>
    <property type="match status" value="1"/>
</dbReference>
<dbReference type="GO" id="GO:0016491">
    <property type="term" value="F:oxidoreductase activity"/>
    <property type="evidence" value="ECO:0007669"/>
    <property type="project" value="InterPro"/>
</dbReference>
<name>A0A6A6T260_9PLEO</name>
<feature type="domain" description="EthD" evidence="2">
    <location>
        <begin position="29"/>
        <end position="124"/>
    </location>
</feature>
<dbReference type="OrthoDB" id="2519291at2759"/>
<dbReference type="Proteomes" id="UP000799324">
    <property type="component" value="Unassembled WGS sequence"/>
</dbReference>
<accession>A0A6A6T260</accession>
<gene>
    <name evidence="3" type="ORF">K491DRAFT_695413</name>
</gene>
<dbReference type="Pfam" id="PF07110">
    <property type="entry name" value="EthD"/>
    <property type="match status" value="1"/>
</dbReference>
<protein>
    <recommendedName>
        <fullName evidence="2">EthD domain-containing protein</fullName>
    </recommendedName>
</protein>
<dbReference type="Gene3D" id="3.30.70.100">
    <property type="match status" value="1"/>
</dbReference>
<keyword evidence="4" id="KW-1185">Reference proteome</keyword>
<dbReference type="InterPro" id="IPR011008">
    <property type="entry name" value="Dimeric_a/b-barrel"/>
</dbReference>
<evidence type="ECO:0000256" key="1">
    <source>
        <dbReference type="ARBA" id="ARBA00005986"/>
    </source>
</evidence>
<dbReference type="EMBL" id="MU004397">
    <property type="protein sequence ID" value="KAF2652614.1"/>
    <property type="molecule type" value="Genomic_DNA"/>
</dbReference>